<organism evidence="2 3">
    <name type="scientific">Panicum virgatum</name>
    <name type="common">Blackwell switchgrass</name>
    <dbReference type="NCBI Taxonomy" id="38727"/>
    <lineage>
        <taxon>Eukaryota</taxon>
        <taxon>Viridiplantae</taxon>
        <taxon>Streptophyta</taxon>
        <taxon>Embryophyta</taxon>
        <taxon>Tracheophyta</taxon>
        <taxon>Spermatophyta</taxon>
        <taxon>Magnoliopsida</taxon>
        <taxon>Liliopsida</taxon>
        <taxon>Poales</taxon>
        <taxon>Poaceae</taxon>
        <taxon>PACMAD clade</taxon>
        <taxon>Panicoideae</taxon>
        <taxon>Panicodae</taxon>
        <taxon>Paniceae</taxon>
        <taxon>Panicinae</taxon>
        <taxon>Panicum</taxon>
        <taxon>Panicum sect. Hiantes</taxon>
    </lineage>
</organism>
<sequence length="344" mass="39437">MNSQSSPVVLLHLRRLDRFFKRQGLHSIAHTLERESMVYFDAAHLQKLVKDGQWEAAGTYLKGFSPLWEGEGTTQHYTSFLHNVQHRAMLAFLACRGEEGGRAASSLFWSNDDAFRKKFPKIAERTDLYRSMASAQARASVNWEDIKLRTLEELQELLHLHPDVKCSLRMRELQCTPTASEITPLGSRVSWRHQRKRVERKPASELARFLLQKKKRLPSSQQTNQPGDSGVPSAPMLETMLPTSERPTKIISIAPNINAGMKHSRPYDAHFPESFEQAFDSRKGAKRLRTTGEFAEEAKEDVLVHCSLEMRKPFLLPSEVLYMDFVEYASILFGFHKSEKKLSH</sequence>
<dbReference type="PANTHER" id="PTHR36478:SF13">
    <property type="entry name" value="LISH DOMAIN-CONTAINING PROTEIN"/>
    <property type="match status" value="1"/>
</dbReference>
<reference evidence="2" key="1">
    <citation type="submission" date="2020-05" db="EMBL/GenBank/DDBJ databases">
        <title>WGS assembly of Panicum virgatum.</title>
        <authorList>
            <person name="Lovell J.T."/>
            <person name="Jenkins J."/>
            <person name="Shu S."/>
            <person name="Juenger T.E."/>
            <person name="Schmutz J."/>
        </authorList>
    </citation>
    <scope>NUCLEOTIDE SEQUENCE</scope>
    <source>
        <strain evidence="2">AP13</strain>
    </source>
</reference>
<protein>
    <submittedName>
        <fullName evidence="2">Uncharacterized protein</fullName>
    </submittedName>
</protein>
<name>A0A8T0V6B6_PANVG</name>
<gene>
    <name evidence="2" type="ORF">PVAP13_3KG128917</name>
</gene>
<keyword evidence="3" id="KW-1185">Reference proteome</keyword>
<evidence type="ECO:0000313" key="2">
    <source>
        <dbReference type="EMBL" id="KAG2627609.1"/>
    </source>
</evidence>
<dbReference type="Proteomes" id="UP000823388">
    <property type="component" value="Chromosome 3K"/>
</dbReference>
<proteinExistence type="predicted"/>
<evidence type="ECO:0000313" key="3">
    <source>
        <dbReference type="Proteomes" id="UP000823388"/>
    </source>
</evidence>
<evidence type="ECO:0000256" key="1">
    <source>
        <dbReference type="SAM" id="MobiDB-lite"/>
    </source>
</evidence>
<dbReference type="EMBL" id="CM029041">
    <property type="protein sequence ID" value="KAG2627609.1"/>
    <property type="molecule type" value="Genomic_DNA"/>
</dbReference>
<comment type="caution">
    <text evidence="2">The sequence shown here is derived from an EMBL/GenBank/DDBJ whole genome shotgun (WGS) entry which is preliminary data.</text>
</comment>
<feature type="compositionally biased region" description="Polar residues" evidence="1">
    <location>
        <begin position="218"/>
        <end position="227"/>
    </location>
</feature>
<accession>A0A8T0V6B6</accession>
<feature type="region of interest" description="Disordered" evidence="1">
    <location>
        <begin position="212"/>
        <end position="238"/>
    </location>
</feature>
<dbReference type="AlphaFoldDB" id="A0A8T0V6B6"/>
<dbReference type="PANTHER" id="PTHR36478">
    <property type="entry name" value="OS04G0614237 PROTEIN-RELATED"/>
    <property type="match status" value="1"/>
</dbReference>